<keyword evidence="3" id="KW-1185">Reference proteome</keyword>
<protein>
    <submittedName>
        <fullName evidence="2">Uncharacterized protein</fullName>
    </submittedName>
</protein>
<sequence>MTDPGPNYKWHRDDKGRLSMDLKEFQRYQKDMKDRGEKPKFEIDAYYLRESTPPAADKKSAPACNTPHPNQ</sequence>
<gene>
    <name evidence="2" type="ORF">HK097_009997</name>
</gene>
<dbReference type="AlphaFoldDB" id="A0AAD5S9T4"/>
<name>A0AAD5S9T4_9FUNG</name>
<accession>A0AAD5S9T4</accession>
<evidence type="ECO:0000313" key="2">
    <source>
        <dbReference type="EMBL" id="KAJ3048998.1"/>
    </source>
</evidence>
<organism evidence="2 3">
    <name type="scientific">Rhizophlyctis rosea</name>
    <dbReference type="NCBI Taxonomy" id="64517"/>
    <lineage>
        <taxon>Eukaryota</taxon>
        <taxon>Fungi</taxon>
        <taxon>Fungi incertae sedis</taxon>
        <taxon>Chytridiomycota</taxon>
        <taxon>Chytridiomycota incertae sedis</taxon>
        <taxon>Chytridiomycetes</taxon>
        <taxon>Rhizophlyctidales</taxon>
        <taxon>Rhizophlyctidaceae</taxon>
        <taxon>Rhizophlyctis</taxon>
    </lineage>
</organism>
<proteinExistence type="predicted"/>
<dbReference type="EMBL" id="JADGJD010000707">
    <property type="protein sequence ID" value="KAJ3048998.1"/>
    <property type="molecule type" value="Genomic_DNA"/>
</dbReference>
<reference evidence="2" key="1">
    <citation type="submission" date="2020-05" db="EMBL/GenBank/DDBJ databases">
        <title>Phylogenomic resolution of chytrid fungi.</title>
        <authorList>
            <person name="Stajich J.E."/>
            <person name="Amses K."/>
            <person name="Simmons R."/>
            <person name="Seto K."/>
            <person name="Myers J."/>
            <person name="Bonds A."/>
            <person name="Quandt C.A."/>
            <person name="Barry K."/>
            <person name="Liu P."/>
            <person name="Grigoriev I."/>
            <person name="Longcore J.E."/>
            <person name="James T.Y."/>
        </authorList>
    </citation>
    <scope>NUCLEOTIDE SEQUENCE</scope>
    <source>
        <strain evidence="2">JEL0318</strain>
    </source>
</reference>
<evidence type="ECO:0000313" key="3">
    <source>
        <dbReference type="Proteomes" id="UP001212841"/>
    </source>
</evidence>
<dbReference type="Proteomes" id="UP001212841">
    <property type="component" value="Unassembled WGS sequence"/>
</dbReference>
<comment type="caution">
    <text evidence="2">The sequence shown here is derived from an EMBL/GenBank/DDBJ whole genome shotgun (WGS) entry which is preliminary data.</text>
</comment>
<evidence type="ECO:0000256" key="1">
    <source>
        <dbReference type="SAM" id="MobiDB-lite"/>
    </source>
</evidence>
<feature type="region of interest" description="Disordered" evidence="1">
    <location>
        <begin position="49"/>
        <end position="71"/>
    </location>
</feature>